<keyword evidence="1" id="KW-1133">Transmembrane helix</keyword>
<organism evidence="2 3">
    <name type="scientific">Mucilaginibacter straminoryzae</name>
    <dbReference type="NCBI Taxonomy" id="2932774"/>
    <lineage>
        <taxon>Bacteria</taxon>
        <taxon>Pseudomonadati</taxon>
        <taxon>Bacteroidota</taxon>
        <taxon>Sphingobacteriia</taxon>
        <taxon>Sphingobacteriales</taxon>
        <taxon>Sphingobacteriaceae</taxon>
        <taxon>Mucilaginibacter</taxon>
    </lineage>
</organism>
<sequence>MLTDAGDQHINFRLCTRAVISVAAAENPLGNTFLAVGAVEMQMFIMMMPLTAIFAAHRIICSAVDINYFM</sequence>
<protein>
    <submittedName>
        <fullName evidence="2">Uncharacterized protein</fullName>
    </submittedName>
</protein>
<evidence type="ECO:0000313" key="3">
    <source>
        <dbReference type="Proteomes" id="UP001139450"/>
    </source>
</evidence>
<name>A0A9X1X5B7_9SPHI</name>
<gene>
    <name evidence="2" type="ORF">MUY27_16545</name>
</gene>
<evidence type="ECO:0000256" key="1">
    <source>
        <dbReference type="SAM" id="Phobius"/>
    </source>
</evidence>
<accession>A0A9X1X5B7</accession>
<feature type="transmembrane region" description="Helical" evidence="1">
    <location>
        <begin position="41"/>
        <end position="60"/>
    </location>
</feature>
<dbReference type="RefSeq" id="WP_245131841.1">
    <property type="nucleotide sequence ID" value="NZ_JALJEJ010000009.1"/>
</dbReference>
<keyword evidence="3" id="KW-1185">Reference proteome</keyword>
<keyword evidence="1" id="KW-0812">Transmembrane</keyword>
<proteinExistence type="predicted"/>
<reference evidence="2" key="1">
    <citation type="submission" date="2022-04" db="EMBL/GenBank/DDBJ databases">
        <title>Mucilaginibacter sp. RS28 isolated from freshwater.</title>
        <authorList>
            <person name="Ko S.-R."/>
        </authorList>
    </citation>
    <scope>NUCLEOTIDE SEQUENCE</scope>
    <source>
        <strain evidence="2">RS28</strain>
    </source>
</reference>
<dbReference type="AlphaFoldDB" id="A0A9X1X5B7"/>
<keyword evidence="1" id="KW-0472">Membrane</keyword>
<dbReference type="Proteomes" id="UP001139450">
    <property type="component" value="Unassembled WGS sequence"/>
</dbReference>
<evidence type="ECO:0000313" key="2">
    <source>
        <dbReference type="EMBL" id="MCJ8211329.1"/>
    </source>
</evidence>
<comment type="caution">
    <text evidence="2">The sequence shown here is derived from an EMBL/GenBank/DDBJ whole genome shotgun (WGS) entry which is preliminary data.</text>
</comment>
<dbReference type="EMBL" id="JALJEJ010000009">
    <property type="protein sequence ID" value="MCJ8211329.1"/>
    <property type="molecule type" value="Genomic_DNA"/>
</dbReference>